<dbReference type="SUPFAM" id="SSF53822">
    <property type="entry name" value="Periplasmic binding protein-like I"/>
    <property type="match status" value="1"/>
</dbReference>
<dbReference type="Proteomes" id="UP000828924">
    <property type="component" value="Chromosome"/>
</dbReference>
<dbReference type="Pfam" id="PF13377">
    <property type="entry name" value="Peripla_BP_3"/>
    <property type="match status" value="1"/>
</dbReference>
<dbReference type="Gene3D" id="1.10.260.40">
    <property type="entry name" value="lambda repressor-like DNA-binding domains"/>
    <property type="match status" value="1"/>
</dbReference>
<accession>A0ABY3WT13</accession>
<evidence type="ECO:0000313" key="7">
    <source>
        <dbReference type="Proteomes" id="UP000828924"/>
    </source>
</evidence>
<dbReference type="InterPro" id="IPR000843">
    <property type="entry name" value="HTH_LacI"/>
</dbReference>
<dbReference type="PROSITE" id="PS50932">
    <property type="entry name" value="HTH_LACI_2"/>
    <property type="match status" value="1"/>
</dbReference>
<keyword evidence="1" id="KW-0805">Transcription regulation</keyword>
<reference evidence="6 7" key="1">
    <citation type="submission" date="2021-03" db="EMBL/GenBank/DDBJ databases">
        <title>Complete genome of Streptomyces formicae strain 1H-GS9 (DSM 100524).</title>
        <authorList>
            <person name="Atanasov K.E."/>
            <person name="Altabella T."/>
            <person name="Ferrer A."/>
        </authorList>
    </citation>
    <scope>NUCLEOTIDE SEQUENCE [LARGE SCALE GENOMIC DNA]</scope>
    <source>
        <strain evidence="6 7">1H-GS9</strain>
    </source>
</reference>
<dbReference type="InterPro" id="IPR010982">
    <property type="entry name" value="Lambda_DNA-bd_dom_sf"/>
</dbReference>
<dbReference type="SMART" id="SM00354">
    <property type="entry name" value="HTH_LACI"/>
    <property type="match status" value="1"/>
</dbReference>
<evidence type="ECO:0000313" key="6">
    <source>
        <dbReference type="EMBL" id="UNM13641.1"/>
    </source>
</evidence>
<dbReference type="PANTHER" id="PTHR30146:SF153">
    <property type="entry name" value="LACTOSE OPERON REPRESSOR"/>
    <property type="match status" value="1"/>
</dbReference>
<evidence type="ECO:0000256" key="4">
    <source>
        <dbReference type="SAM" id="MobiDB-lite"/>
    </source>
</evidence>
<dbReference type="GO" id="GO:0003677">
    <property type="term" value="F:DNA binding"/>
    <property type="evidence" value="ECO:0007669"/>
    <property type="project" value="UniProtKB-KW"/>
</dbReference>
<dbReference type="PANTHER" id="PTHR30146">
    <property type="entry name" value="LACI-RELATED TRANSCRIPTIONAL REPRESSOR"/>
    <property type="match status" value="1"/>
</dbReference>
<organism evidence="6 7">
    <name type="scientific">Streptomyces formicae</name>
    <dbReference type="NCBI Taxonomy" id="1616117"/>
    <lineage>
        <taxon>Bacteria</taxon>
        <taxon>Bacillati</taxon>
        <taxon>Actinomycetota</taxon>
        <taxon>Actinomycetes</taxon>
        <taxon>Kitasatosporales</taxon>
        <taxon>Streptomycetaceae</taxon>
        <taxon>Streptomyces</taxon>
    </lineage>
</organism>
<feature type="region of interest" description="Disordered" evidence="4">
    <location>
        <begin position="317"/>
        <end position="340"/>
    </location>
</feature>
<dbReference type="InterPro" id="IPR028082">
    <property type="entry name" value="Peripla_BP_I"/>
</dbReference>
<protein>
    <submittedName>
        <fullName evidence="6">LacI family DNA-binding transcriptional regulator</fullName>
    </submittedName>
</protein>
<feature type="domain" description="HTH lacI-type" evidence="5">
    <location>
        <begin position="2"/>
        <end position="56"/>
    </location>
</feature>
<evidence type="ECO:0000256" key="1">
    <source>
        <dbReference type="ARBA" id="ARBA00023015"/>
    </source>
</evidence>
<dbReference type="Pfam" id="PF00356">
    <property type="entry name" value="LacI"/>
    <property type="match status" value="1"/>
</dbReference>
<proteinExistence type="predicted"/>
<keyword evidence="7" id="KW-1185">Reference proteome</keyword>
<evidence type="ECO:0000259" key="5">
    <source>
        <dbReference type="PROSITE" id="PS50932"/>
    </source>
</evidence>
<dbReference type="RefSeq" id="WP_242332554.1">
    <property type="nucleotide sequence ID" value="NZ_CP071872.1"/>
</dbReference>
<name>A0ABY3WT13_9ACTN</name>
<evidence type="ECO:0000256" key="2">
    <source>
        <dbReference type="ARBA" id="ARBA00023125"/>
    </source>
</evidence>
<keyword evidence="3" id="KW-0804">Transcription</keyword>
<sequence>MATIVDVAQHAGVAVSTVSYVLSGKRPISDATRCRVLDAIAALDYRPSPGTHPTRRTVGLAVSVNGGEHRPLLAEFMLAASVAARDHRCNVLLLTDHQGSDDLLDAVQAARLDGLVVMDIGVADPRLDVVRRLAVPAVLIGLPANPAGLPCVDLDFEAAGRMCVDHLTGLGHRDIVLMGEPAAVYRHRAGYAERTAAGAFAQAAARGARITHRPCEADWAGTAGTLARVLAERPDATALVVQNESATAHLPALLRSHGRAVPEDLSVVVIGSDAVATAGEPQLTSIAVPAAEMAARAVDLLMDNLDRSTTGTPVLLEPRLTVRASTRPAPARSDEPKEDR</sequence>
<evidence type="ECO:0000256" key="3">
    <source>
        <dbReference type="ARBA" id="ARBA00023163"/>
    </source>
</evidence>
<dbReference type="InterPro" id="IPR046335">
    <property type="entry name" value="LacI/GalR-like_sensor"/>
</dbReference>
<dbReference type="Gene3D" id="3.40.50.2300">
    <property type="match status" value="2"/>
</dbReference>
<dbReference type="CDD" id="cd01392">
    <property type="entry name" value="HTH_LacI"/>
    <property type="match status" value="1"/>
</dbReference>
<dbReference type="EMBL" id="CP071872">
    <property type="protein sequence ID" value="UNM13641.1"/>
    <property type="molecule type" value="Genomic_DNA"/>
</dbReference>
<gene>
    <name evidence="6" type="ORF">J4032_21165</name>
</gene>
<dbReference type="SUPFAM" id="SSF47413">
    <property type="entry name" value="lambda repressor-like DNA-binding domains"/>
    <property type="match status" value="1"/>
</dbReference>
<keyword evidence="2 6" id="KW-0238">DNA-binding</keyword>